<name>A0A0C2NJY9_THEKT</name>
<dbReference type="OrthoDB" id="10028501at2759"/>
<organism evidence="1 2">
    <name type="scientific">Thelohanellus kitauei</name>
    <name type="common">Myxosporean</name>
    <dbReference type="NCBI Taxonomy" id="669202"/>
    <lineage>
        <taxon>Eukaryota</taxon>
        <taxon>Metazoa</taxon>
        <taxon>Cnidaria</taxon>
        <taxon>Myxozoa</taxon>
        <taxon>Myxosporea</taxon>
        <taxon>Bivalvulida</taxon>
        <taxon>Platysporina</taxon>
        <taxon>Myxobolidae</taxon>
        <taxon>Thelohanellus</taxon>
    </lineage>
</organism>
<keyword evidence="2" id="KW-1185">Reference proteome</keyword>
<dbReference type="Proteomes" id="UP000031668">
    <property type="component" value="Unassembled WGS sequence"/>
</dbReference>
<accession>A0A0C2NJY9</accession>
<protein>
    <submittedName>
        <fullName evidence="1">Uncharacterized protein</fullName>
    </submittedName>
</protein>
<sequence>MPTSTELTLLQALSIFKDFKFEEFKVGSEDWVDYLDRFYRTVKLRGLDETSTHADVVKSDLLFVSLGSAAFKAIKDCAGGKLDLLTYGEIVSIGETIFGVRRNPYVERAKFANCVREKSEDIQAFVKRLKTAAAHCHFGSSQDERL</sequence>
<reference evidence="1 2" key="1">
    <citation type="journal article" date="2014" name="Genome Biol. Evol.">
        <title>The genome of the myxosporean Thelohanellus kitauei shows adaptations to nutrient acquisition within its fish host.</title>
        <authorList>
            <person name="Yang Y."/>
            <person name="Xiong J."/>
            <person name="Zhou Z."/>
            <person name="Huo F."/>
            <person name="Miao W."/>
            <person name="Ran C."/>
            <person name="Liu Y."/>
            <person name="Zhang J."/>
            <person name="Feng J."/>
            <person name="Wang M."/>
            <person name="Wang M."/>
            <person name="Wang L."/>
            <person name="Yao B."/>
        </authorList>
    </citation>
    <scope>NUCLEOTIDE SEQUENCE [LARGE SCALE GENOMIC DNA]</scope>
    <source>
        <strain evidence="1">Wuqing</strain>
    </source>
</reference>
<dbReference type="AlphaFoldDB" id="A0A0C2NJY9"/>
<dbReference type="EMBL" id="JWZT01000439">
    <property type="protein sequence ID" value="KII74357.1"/>
    <property type="molecule type" value="Genomic_DNA"/>
</dbReference>
<evidence type="ECO:0000313" key="2">
    <source>
        <dbReference type="Proteomes" id="UP000031668"/>
    </source>
</evidence>
<proteinExistence type="predicted"/>
<comment type="caution">
    <text evidence="1">The sequence shown here is derived from an EMBL/GenBank/DDBJ whole genome shotgun (WGS) entry which is preliminary data.</text>
</comment>
<gene>
    <name evidence="1" type="ORF">RF11_09144</name>
</gene>
<evidence type="ECO:0000313" key="1">
    <source>
        <dbReference type="EMBL" id="KII74357.1"/>
    </source>
</evidence>